<reference evidence="2 3" key="1">
    <citation type="journal article" date="2010" name="Nature">
        <title>Genome sequencing and analysis of the model grass Brachypodium distachyon.</title>
        <authorList>
            <consortium name="International Brachypodium Initiative"/>
        </authorList>
    </citation>
    <scope>NUCLEOTIDE SEQUENCE [LARGE SCALE GENOMIC DNA]</scope>
    <source>
        <strain evidence="2 3">Bd21</strain>
    </source>
</reference>
<evidence type="ECO:0000313" key="3">
    <source>
        <dbReference type="EnsemblPlants" id="KQJ82825"/>
    </source>
</evidence>
<dbReference type="Proteomes" id="UP000008810">
    <property type="component" value="Chromosome 5"/>
</dbReference>
<dbReference type="AlphaFoldDB" id="A0A0Q3P2B6"/>
<evidence type="ECO:0000256" key="1">
    <source>
        <dbReference type="SAM" id="MobiDB-lite"/>
    </source>
</evidence>
<feature type="compositionally biased region" description="Low complexity" evidence="1">
    <location>
        <begin position="1"/>
        <end position="10"/>
    </location>
</feature>
<organism evidence="2">
    <name type="scientific">Brachypodium distachyon</name>
    <name type="common">Purple false brome</name>
    <name type="synonym">Trachynia distachya</name>
    <dbReference type="NCBI Taxonomy" id="15368"/>
    <lineage>
        <taxon>Eukaryota</taxon>
        <taxon>Viridiplantae</taxon>
        <taxon>Streptophyta</taxon>
        <taxon>Embryophyta</taxon>
        <taxon>Tracheophyta</taxon>
        <taxon>Spermatophyta</taxon>
        <taxon>Magnoliopsida</taxon>
        <taxon>Liliopsida</taxon>
        <taxon>Poales</taxon>
        <taxon>Poaceae</taxon>
        <taxon>BOP clade</taxon>
        <taxon>Pooideae</taxon>
        <taxon>Stipodae</taxon>
        <taxon>Brachypodieae</taxon>
        <taxon>Brachypodium</taxon>
    </lineage>
</organism>
<dbReference type="EnsemblPlants" id="KQJ82825">
    <property type="protein sequence ID" value="KQJ82825"/>
    <property type="gene ID" value="BRADI_5g11225v3"/>
</dbReference>
<sequence length="246" mass="27048">MAKLPSAARPRAPRARRSPRPPLPRPVLGRAARGDLAACCLCARAASPWSPLSARALLPRAPHPVARAFELLTGRLHHAGVAPSSASSPEPPVALASTAPLRLHLAARAPPLHRAPPPPSRRVHLTFPKHGAATPFLQPAGPACPSPSPWPFFPFSFLFSKINKILTCGPCWSAPSCARCRCCVAAAPRRAALLLHFVDAREDHIALEMKPRDYIAYVNNYFVYEDYIIYDAYFLYHRLRRGTLRR</sequence>
<keyword evidence="4" id="KW-1185">Reference proteome</keyword>
<proteinExistence type="predicted"/>
<evidence type="ECO:0000313" key="2">
    <source>
        <dbReference type="EMBL" id="KQJ82825.1"/>
    </source>
</evidence>
<evidence type="ECO:0000313" key="4">
    <source>
        <dbReference type="Proteomes" id="UP000008810"/>
    </source>
</evidence>
<gene>
    <name evidence="2" type="ORF">BRADI_5g11225v3</name>
</gene>
<dbReference type="Gramene" id="KQJ82825">
    <property type="protein sequence ID" value="KQJ82825"/>
    <property type="gene ID" value="BRADI_5g11225v3"/>
</dbReference>
<dbReference type="InParanoid" id="A0A0Q3P2B6"/>
<accession>A0A0Q3P2B6</accession>
<reference evidence="2" key="2">
    <citation type="submission" date="2017-06" db="EMBL/GenBank/DDBJ databases">
        <title>WGS assembly of Brachypodium distachyon.</title>
        <authorList>
            <consortium name="The International Brachypodium Initiative"/>
            <person name="Lucas S."/>
            <person name="Harmon-Smith M."/>
            <person name="Lail K."/>
            <person name="Tice H."/>
            <person name="Grimwood J."/>
            <person name="Bruce D."/>
            <person name="Barry K."/>
            <person name="Shu S."/>
            <person name="Lindquist E."/>
            <person name="Wang M."/>
            <person name="Pitluck S."/>
            <person name="Vogel J.P."/>
            <person name="Garvin D.F."/>
            <person name="Mockler T.C."/>
            <person name="Schmutz J."/>
            <person name="Rokhsar D."/>
            <person name="Bevan M.W."/>
        </authorList>
    </citation>
    <scope>NUCLEOTIDE SEQUENCE</scope>
    <source>
        <strain evidence="2">Bd21</strain>
    </source>
</reference>
<reference evidence="3" key="3">
    <citation type="submission" date="2018-08" db="UniProtKB">
        <authorList>
            <consortium name="EnsemblPlants"/>
        </authorList>
    </citation>
    <scope>IDENTIFICATION</scope>
    <source>
        <strain evidence="3">cv. Bd21</strain>
    </source>
</reference>
<protein>
    <submittedName>
        <fullName evidence="2 3">Uncharacterized protein</fullName>
    </submittedName>
</protein>
<feature type="region of interest" description="Disordered" evidence="1">
    <location>
        <begin position="1"/>
        <end position="29"/>
    </location>
</feature>
<name>A0A0Q3P2B6_BRADI</name>
<dbReference type="EMBL" id="CM000884">
    <property type="protein sequence ID" value="KQJ82825.1"/>
    <property type="molecule type" value="Genomic_DNA"/>
</dbReference>